<feature type="chain" id="PRO_5047142554" evidence="1">
    <location>
        <begin position="25"/>
        <end position="380"/>
    </location>
</feature>
<dbReference type="PROSITE" id="PS51257">
    <property type="entry name" value="PROKAR_LIPOPROTEIN"/>
    <property type="match status" value="1"/>
</dbReference>
<name>A0ABU9HTC8_9FLAO</name>
<dbReference type="PANTHER" id="PTHR21666">
    <property type="entry name" value="PEPTIDASE-RELATED"/>
    <property type="match status" value="1"/>
</dbReference>
<evidence type="ECO:0000259" key="2">
    <source>
        <dbReference type="Pfam" id="PF01551"/>
    </source>
</evidence>
<dbReference type="Gene3D" id="2.70.70.10">
    <property type="entry name" value="Glucose Permease (Domain IIA)"/>
    <property type="match status" value="1"/>
</dbReference>
<evidence type="ECO:0000256" key="1">
    <source>
        <dbReference type="SAM" id="SignalP"/>
    </source>
</evidence>
<dbReference type="SUPFAM" id="SSF51261">
    <property type="entry name" value="Duplicated hybrid motif"/>
    <property type="match status" value="1"/>
</dbReference>
<dbReference type="InterPro" id="IPR011055">
    <property type="entry name" value="Dup_hybrid_motif"/>
</dbReference>
<evidence type="ECO:0000313" key="5">
    <source>
        <dbReference type="Proteomes" id="UP001464555"/>
    </source>
</evidence>
<dbReference type="InterPro" id="IPR050570">
    <property type="entry name" value="Cell_wall_metabolism_enzyme"/>
</dbReference>
<evidence type="ECO:0000259" key="3">
    <source>
        <dbReference type="Pfam" id="PF08239"/>
    </source>
</evidence>
<dbReference type="EMBL" id="JBBYHR010000001">
    <property type="protein sequence ID" value="MEL1243192.1"/>
    <property type="molecule type" value="Genomic_DNA"/>
</dbReference>
<protein>
    <submittedName>
        <fullName evidence="4">M23 family metallopeptidase</fullName>
    </submittedName>
</protein>
<feature type="domain" description="M23ase beta-sheet core" evidence="2">
    <location>
        <begin position="204"/>
        <end position="299"/>
    </location>
</feature>
<accession>A0ABU9HTC8</accession>
<feature type="signal peptide" evidence="1">
    <location>
        <begin position="1"/>
        <end position="24"/>
    </location>
</feature>
<dbReference type="Proteomes" id="UP001464555">
    <property type="component" value="Unassembled WGS sequence"/>
</dbReference>
<gene>
    <name evidence="4" type="ORF">AAEO56_02865</name>
</gene>
<dbReference type="InterPro" id="IPR016047">
    <property type="entry name" value="M23ase_b-sheet_dom"/>
</dbReference>
<evidence type="ECO:0000313" key="4">
    <source>
        <dbReference type="EMBL" id="MEL1243192.1"/>
    </source>
</evidence>
<dbReference type="CDD" id="cd12797">
    <property type="entry name" value="M23_peptidase"/>
    <property type="match status" value="1"/>
</dbReference>
<dbReference type="Pfam" id="PF01551">
    <property type="entry name" value="Peptidase_M23"/>
    <property type="match status" value="1"/>
</dbReference>
<dbReference type="Pfam" id="PF08239">
    <property type="entry name" value="SH3_3"/>
    <property type="match status" value="1"/>
</dbReference>
<reference evidence="4 5" key="1">
    <citation type="submission" date="2024-04" db="EMBL/GenBank/DDBJ databases">
        <title>Flavobacterium sp. DGU11 16S ribosomal RNA gene Genome sequencing and assembly.</title>
        <authorList>
            <person name="Park S."/>
        </authorList>
    </citation>
    <scope>NUCLEOTIDE SEQUENCE [LARGE SCALE GENOMIC DNA]</scope>
    <source>
        <strain evidence="4 5">DGU11</strain>
    </source>
</reference>
<keyword evidence="5" id="KW-1185">Reference proteome</keyword>
<proteinExistence type="predicted"/>
<dbReference type="PANTHER" id="PTHR21666:SF268">
    <property type="entry name" value="PEPTIDASE M23 DOMAIN-CONTAINING PROTEIN"/>
    <property type="match status" value="1"/>
</dbReference>
<comment type="caution">
    <text evidence="4">The sequence shown here is derived from an EMBL/GenBank/DDBJ whole genome shotgun (WGS) entry which is preliminary data.</text>
</comment>
<sequence>MKKRNVYIVSVVAILLLLTFACNSCSGIATGFNKVADAITNPTAREVYAREFKDNQPAFDAWEAAYTASLADSLEVTLPYGEKGVFRSGQNTVYSYTVQLQEGEVLHAEAVADSLHQRIFMDVYAWDGTGWEKAGTNNPSHPLIAHTIQNSGAYKLVIQPEIAANTAFFISINKKPMYGFPVAGKGNAAIMSFWGMERDGGVRKHEGIDIFAKKGTPVVAATDGTIGFTGERGIGGKQVWLREGTFGNSLYYAHLDGIAVESGDLVKAGDTLGYVGNTGNAQFTPPHLHFGIYKNGAVNPLPFVYETDNVSQAQFPITFKEGVQKVKGKANLRKGPATTFGTVGALTANDTVIILGQTKDWLHVQTSAGQKAFLHKSLVK</sequence>
<feature type="domain" description="SH3b" evidence="3">
    <location>
        <begin position="330"/>
        <end position="380"/>
    </location>
</feature>
<keyword evidence="1" id="KW-0732">Signal</keyword>
<organism evidence="4 5">
    <name type="scientific">Flavobacterium arundinis</name>
    <dbReference type="NCBI Taxonomy" id="3139143"/>
    <lineage>
        <taxon>Bacteria</taxon>
        <taxon>Pseudomonadati</taxon>
        <taxon>Bacteroidota</taxon>
        <taxon>Flavobacteriia</taxon>
        <taxon>Flavobacteriales</taxon>
        <taxon>Flavobacteriaceae</taxon>
        <taxon>Flavobacterium</taxon>
    </lineage>
</organism>
<dbReference type="Gene3D" id="2.30.30.40">
    <property type="entry name" value="SH3 Domains"/>
    <property type="match status" value="1"/>
</dbReference>
<dbReference type="RefSeq" id="WP_341695509.1">
    <property type="nucleotide sequence ID" value="NZ_JBBYHR010000001.1"/>
</dbReference>
<dbReference type="InterPro" id="IPR003646">
    <property type="entry name" value="SH3-like_bac-type"/>
</dbReference>